<evidence type="ECO:0000256" key="4">
    <source>
        <dbReference type="ARBA" id="ARBA00022840"/>
    </source>
</evidence>
<dbReference type="GO" id="GO:0016020">
    <property type="term" value="C:membrane"/>
    <property type="evidence" value="ECO:0007669"/>
    <property type="project" value="TreeGrafter"/>
</dbReference>
<evidence type="ECO:0000256" key="2">
    <source>
        <dbReference type="ARBA" id="ARBA00022741"/>
    </source>
</evidence>
<dbReference type="PANTHER" id="PTHR24348">
    <property type="entry name" value="SERINE/THREONINE-PROTEIN KINASE UNC-51-RELATED"/>
    <property type="match status" value="1"/>
</dbReference>
<dbReference type="Proteomes" id="UP001209318">
    <property type="component" value="Unassembled WGS sequence"/>
</dbReference>
<dbReference type="Gene3D" id="1.10.510.10">
    <property type="entry name" value="Transferase(Phosphotransferase) domain 1"/>
    <property type="match status" value="1"/>
</dbReference>
<evidence type="ECO:0000313" key="8">
    <source>
        <dbReference type="Proteomes" id="UP001209318"/>
    </source>
</evidence>
<gene>
    <name evidence="7" type="ORF">OEV98_13885</name>
</gene>
<proteinExistence type="predicted"/>
<dbReference type="GO" id="GO:0005776">
    <property type="term" value="C:autophagosome"/>
    <property type="evidence" value="ECO:0007669"/>
    <property type="project" value="TreeGrafter"/>
</dbReference>
<dbReference type="PROSITE" id="PS50011">
    <property type="entry name" value="PROTEIN_KINASE_DOM"/>
    <property type="match status" value="1"/>
</dbReference>
<keyword evidence="8" id="KW-1185">Reference proteome</keyword>
<dbReference type="InterPro" id="IPR045269">
    <property type="entry name" value="Atg1-like"/>
</dbReference>
<dbReference type="InterPro" id="IPR000719">
    <property type="entry name" value="Prot_kinase_dom"/>
</dbReference>
<comment type="caution">
    <text evidence="7">The sequence shown here is derived from an EMBL/GenBank/DDBJ whole genome shotgun (WGS) entry which is preliminary data.</text>
</comment>
<dbReference type="GO" id="GO:0005829">
    <property type="term" value="C:cytosol"/>
    <property type="evidence" value="ECO:0007669"/>
    <property type="project" value="TreeGrafter"/>
</dbReference>
<feature type="domain" description="Protein kinase" evidence="6">
    <location>
        <begin position="26"/>
        <end position="275"/>
    </location>
</feature>
<evidence type="ECO:0000256" key="3">
    <source>
        <dbReference type="ARBA" id="ARBA00022777"/>
    </source>
</evidence>
<dbReference type="RefSeq" id="WP_263073933.1">
    <property type="nucleotide sequence ID" value="NZ_JAOUSF010000004.1"/>
</dbReference>
<keyword evidence="3 7" id="KW-0418">Kinase</keyword>
<protein>
    <submittedName>
        <fullName evidence="7">Protein kinase</fullName>
    </submittedName>
</protein>
<dbReference type="PROSITE" id="PS00107">
    <property type="entry name" value="PROTEIN_KINASE_ATP"/>
    <property type="match status" value="1"/>
</dbReference>
<dbReference type="GO" id="GO:0005524">
    <property type="term" value="F:ATP binding"/>
    <property type="evidence" value="ECO:0007669"/>
    <property type="project" value="UniProtKB-UniRule"/>
</dbReference>
<dbReference type="InterPro" id="IPR011009">
    <property type="entry name" value="Kinase-like_dom_sf"/>
</dbReference>
<evidence type="ECO:0000256" key="5">
    <source>
        <dbReference type="PROSITE-ProRule" id="PRU10141"/>
    </source>
</evidence>
<dbReference type="Pfam" id="PF00069">
    <property type="entry name" value="Pkinase"/>
    <property type="match status" value="1"/>
</dbReference>
<name>A0AAE3IU23_9BACI</name>
<dbReference type="EMBL" id="JAOUSF010000004">
    <property type="protein sequence ID" value="MCU9614630.1"/>
    <property type="molecule type" value="Genomic_DNA"/>
</dbReference>
<sequence>MRFVRKIIQFIVDTPIEKDKILMGRYQVKAVLGIGSYGMVYECIDLLNDTRVAVKQLRPSKRKKQLEIDRFTEEIHMLRLLGNHSSIPKLLESFQEEGHWFYVMEFIDGENLESLLFDKKLVFTRQEALLLIRQLVSIVDYLHNHSIYHGDLRIPNILMKNDVPVLIDFGLACRLIDSRKNNDKEKSKQREILTQDDYYDLGDILLFLLYSTYPKKNRKALSWIEELSLPATTTNLLRRLLGIDERYANVEEIFHDLDKAILEGNVHDTHEQILL</sequence>
<evidence type="ECO:0000256" key="1">
    <source>
        <dbReference type="ARBA" id="ARBA00022679"/>
    </source>
</evidence>
<evidence type="ECO:0000259" key="6">
    <source>
        <dbReference type="PROSITE" id="PS50011"/>
    </source>
</evidence>
<keyword evidence="2 5" id="KW-0547">Nucleotide-binding</keyword>
<dbReference type="InterPro" id="IPR017441">
    <property type="entry name" value="Protein_kinase_ATP_BS"/>
</dbReference>
<accession>A0AAE3IU23</accession>
<keyword evidence="4 5" id="KW-0067">ATP-binding</keyword>
<dbReference type="AlphaFoldDB" id="A0AAE3IU23"/>
<keyword evidence="1" id="KW-0808">Transferase</keyword>
<dbReference type="SUPFAM" id="SSF56112">
    <property type="entry name" value="Protein kinase-like (PK-like)"/>
    <property type="match status" value="1"/>
</dbReference>
<dbReference type="GO" id="GO:0004674">
    <property type="term" value="F:protein serine/threonine kinase activity"/>
    <property type="evidence" value="ECO:0007669"/>
    <property type="project" value="InterPro"/>
</dbReference>
<dbReference type="PANTHER" id="PTHR24348:SF22">
    <property type="entry name" value="NON-SPECIFIC SERINE_THREONINE PROTEIN KINASE"/>
    <property type="match status" value="1"/>
</dbReference>
<dbReference type="GO" id="GO:0000407">
    <property type="term" value="C:phagophore assembly site"/>
    <property type="evidence" value="ECO:0007669"/>
    <property type="project" value="TreeGrafter"/>
</dbReference>
<feature type="binding site" evidence="5">
    <location>
        <position position="55"/>
    </location>
    <ligand>
        <name>ATP</name>
        <dbReference type="ChEBI" id="CHEBI:30616"/>
    </ligand>
</feature>
<organism evidence="7 8">
    <name type="scientific">Perspicuibacillus lycopersici</name>
    <dbReference type="NCBI Taxonomy" id="1325689"/>
    <lineage>
        <taxon>Bacteria</taxon>
        <taxon>Bacillati</taxon>
        <taxon>Bacillota</taxon>
        <taxon>Bacilli</taxon>
        <taxon>Bacillales</taxon>
        <taxon>Bacillaceae</taxon>
        <taxon>Perspicuibacillus</taxon>
    </lineage>
</organism>
<reference evidence="7" key="1">
    <citation type="submission" date="2022-10" db="EMBL/GenBank/DDBJ databases">
        <title>Description of Fervidibacillus gen. nov. in the family Fervidibacillaceae fam. nov. with two species, Fervidibacillus albus sp. nov., and Fervidibacillus halotolerans sp. nov., isolated from tidal flat sediments.</title>
        <authorList>
            <person name="Kwon K.K."/>
            <person name="Yang S.-H."/>
        </authorList>
    </citation>
    <scope>NUCLEOTIDE SEQUENCE</scope>
    <source>
        <strain evidence="7">JCM 19140</strain>
    </source>
</reference>
<evidence type="ECO:0000313" key="7">
    <source>
        <dbReference type="EMBL" id="MCU9614630.1"/>
    </source>
</evidence>